<dbReference type="Proteomes" id="UP000464314">
    <property type="component" value="Chromosome"/>
</dbReference>
<keyword evidence="3" id="KW-0804">Transcription</keyword>
<keyword evidence="2" id="KW-0238">DNA-binding</keyword>
<dbReference type="Pfam" id="PF12833">
    <property type="entry name" value="HTH_18"/>
    <property type="match status" value="1"/>
</dbReference>
<dbReference type="Pfam" id="PF10114">
    <property type="entry name" value="PocR"/>
    <property type="match status" value="1"/>
</dbReference>
<dbReference type="PANTHER" id="PTHR43280:SF10">
    <property type="entry name" value="REGULATORY PROTEIN POCR"/>
    <property type="match status" value="1"/>
</dbReference>
<dbReference type="GO" id="GO:0003700">
    <property type="term" value="F:DNA-binding transcription factor activity"/>
    <property type="evidence" value="ECO:0007669"/>
    <property type="project" value="InterPro"/>
</dbReference>
<evidence type="ECO:0000313" key="5">
    <source>
        <dbReference type="EMBL" id="QHQ59984.1"/>
    </source>
</evidence>
<evidence type="ECO:0000256" key="2">
    <source>
        <dbReference type="ARBA" id="ARBA00023125"/>
    </source>
</evidence>
<dbReference type="PROSITE" id="PS01124">
    <property type="entry name" value="HTH_ARAC_FAMILY_2"/>
    <property type="match status" value="1"/>
</dbReference>
<feature type="domain" description="HTH araC/xylS-type" evidence="4">
    <location>
        <begin position="173"/>
        <end position="271"/>
    </location>
</feature>
<evidence type="ECO:0000313" key="6">
    <source>
        <dbReference type="Proteomes" id="UP000464314"/>
    </source>
</evidence>
<dbReference type="PROSITE" id="PS00041">
    <property type="entry name" value="HTH_ARAC_FAMILY_1"/>
    <property type="match status" value="1"/>
</dbReference>
<evidence type="ECO:0000256" key="3">
    <source>
        <dbReference type="ARBA" id="ARBA00023163"/>
    </source>
</evidence>
<gene>
    <name evidence="5" type="ORF">Ana3638_03635</name>
</gene>
<evidence type="ECO:0000259" key="4">
    <source>
        <dbReference type="PROSITE" id="PS01124"/>
    </source>
</evidence>
<dbReference type="KEGG" id="anr:Ana3638_03635"/>
<dbReference type="PRINTS" id="PR00032">
    <property type="entry name" value="HTHARAC"/>
</dbReference>
<dbReference type="InterPro" id="IPR018060">
    <property type="entry name" value="HTH_AraC"/>
</dbReference>
<dbReference type="RefSeq" id="WP_161836820.1">
    <property type="nucleotide sequence ID" value="NZ_CP048000.1"/>
</dbReference>
<organism evidence="5 6">
    <name type="scientific">Anaerocolumna sedimenticola</name>
    <dbReference type="NCBI Taxonomy" id="2696063"/>
    <lineage>
        <taxon>Bacteria</taxon>
        <taxon>Bacillati</taxon>
        <taxon>Bacillota</taxon>
        <taxon>Clostridia</taxon>
        <taxon>Lachnospirales</taxon>
        <taxon>Lachnospiraceae</taxon>
        <taxon>Anaerocolumna</taxon>
    </lineage>
</organism>
<proteinExistence type="predicted"/>
<dbReference type="SMART" id="SM00342">
    <property type="entry name" value="HTH_ARAC"/>
    <property type="match status" value="1"/>
</dbReference>
<dbReference type="InterPro" id="IPR009057">
    <property type="entry name" value="Homeodomain-like_sf"/>
</dbReference>
<dbReference type="InterPro" id="IPR018062">
    <property type="entry name" value="HTH_AraC-typ_CS"/>
</dbReference>
<protein>
    <submittedName>
        <fullName evidence="5">Helix-turn-helix domain-containing protein</fullName>
    </submittedName>
</protein>
<dbReference type="GO" id="GO:0043565">
    <property type="term" value="F:sequence-specific DNA binding"/>
    <property type="evidence" value="ECO:0007669"/>
    <property type="project" value="InterPro"/>
</dbReference>
<name>A0A6P1TFR2_9FIRM</name>
<reference evidence="5 6" key="1">
    <citation type="submission" date="2020-01" db="EMBL/GenBank/DDBJ databases">
        <title>Genome analysis of Anaerocolumna sp. CBA3638.</title>
        <authorList>
            <person name="Kim J."/>
            <person name="Roh S.W."/>
        </authorList>
    </citation>
    <scope>NUCLEOTIDE SEQUENCE [LARGE SCALE GENOMIC DNA]</scope>
    <source>
        <strain evidence="5 6">CBA3638</strain>
    </source>
</reference>
<dbReference type="SUPFAM" id="SSF46689">
    <property type="entry name" value="Homeodomain-like"/>
    <property type="match status" value="2"/>
</dbReference>
<keyword evidence="1" id="KW-0805">Transcription regulation</keyword>
<sequence>MEEQISLFSVLKELHTISGFRISVYDTEQHEICAYPKELGYFCTCIQKSKEGKNSCLEYDFKAFEEVKKTGQTYIYQCRFGLYEAVSPLYHFGVLSGYLMMGQTIDNSLESTDYVYSKGLTCITDKEQLKEAIHHIPISSKDKIVSCISIMKICASYITFHNGWKPADKDLSSRIKKYLNRNYASKITLENLCKEFYCSKTTLTSTFKTNYGISVMDYLTGIRIDQAKALLQNDSLSMKIIAQTCGFSDQNYFTKVFLKHCGVTPSGYRNNLHGF</sequence>
<dbReference type="InterPro" id="IPR020449">
    <property type="entry name" value="Tscrpt_reg_AraC-type_HTH"/>
</dbReference>
<dbReference type="AlphaFoldDB" id="A0A6P1TFR2"/>
<dbReference type="PANTHER" id="PTHR43280">
    <property type="entry name" value="ARAC-FAMILY TRANSCRIPTIONAL REGULATOR"/>
    <property type="match status" value="1"/>
</dbReference>
<dbReference type="InterPro" id="IPR018771">
    <property type="entry name" value="PocR_dom"/>
</dbReference>
<keyword evidence="6" id="KW-1185">Reference proteome</keyword>
<dbReference type="EMBL" id="CP048000">
    <property type="protein sequence ID" value="QHQ59984.1"/>
    <property type="molecule type" value="Genomic_DNA"/>
</dbReference>
<evidence type="ECO:0000256" key="1">
    <source>
        <dbReference type="ARBA" id="ARBA00023015"/>
    </source>
</evidence>
<dbReference type="Gene3D" id="1.10.10.60">
    <property type="entry name" value="Homeodomain-like"/>
    <property type="match status" value="2"/>
</dbReference>
<accession>A0A6P1TFR2</accession>